<dbReference type="Proteomes" id="UP000271974">
    <property type="component" value="Unassembled WGS sequence"/>
</dbReference>
<feature type="transmembrane region" description="Helical" evidence="9">
    <location>
        <begin position="588"/>
        <end position="614"/>
    </location>
</feature>
<keyword evidence="12" id="KW-1185">Reference proteome</keyword>
<evidence type="ECO:0000256" key="7">
    <source>
        <dbReference type="ARBA" id="ARBA00023157"/>
    </source>
</evidence>
<dbReference type="InterPro" id="IPR036058">
    <property type="entry name" value="Kazal_dom_sf"/>
</dbReference>
<protein>
    <recommendedName>
        <fullName evidence="10">Kazal-like domain-containing protein</fullName>
    </recommendedName>
</protein>
<feature type="transmembrane region" description="Helical" evidence="9">
    <location>
        <begin position="127"/>
        <end position="146"/>
    </location>
</feature>
<evidence type="ECO:0000313" key="12">
    <source>
        <dbReference type="Proteomes" id="UP000271974"/>
    </source>
</evidence>
<comment type="similarity">
    <text evidence="2">Belongs to the organo anion transporter (TC 2.A.60) family.</text>
</comment>
<feature type="transmembrane region" description="Helical" evidence="9">
    <location>
        <begin position="276"/>
        <end position="299"/>
    </location>
</feature>
<dbReference type="Gene3D" id="3.30.60.30">
    <property type="match status" value="1"/>
</dbReference>
<feature type="domain" description="Kazal-like" evidence="10">
    <location>
        <begin position="519"/>
        <end position="568"/>
    </location>
</feature>
<evidence type="ECO:0000313" key="11">
    <source>
        <dbReference type="EMBL" id="RUS72043.1"/>
    </source>
</evidence>
<dbReference type="PROSITE" id="PS51465">
    <property type="entry name" value="KAZAL_2"/>
    <property type="match status" value="1"/>
</dbReference>
<feature type="transmembrane region" description="Helical" evidence="9">
    <location>
        <begin position="402"/>
        <end position="426"/>
    </location>
</feature>
<gene>
    <name evidence="11" type="ORF">EGW08_020190</name>
</gene>
<keyword evidence="3" id="KW-1003">Cell membrane</keyword>
<proteinExistence type="inferred from homology"/>
<feature type="transmembrane region" description="Helical" evidence="9">
    <location>
        <begin position="432"/>
        <end position="451"/>
    </location>
</feature>
<dbReference type="PANTHER" id="PTHR11388:SF76">
    <property type="entry name" value="SOLUTE CARRIER ORGANIC ANION TRANSPORTER FAMILY MEMBER"/>
    <property type="match status" value="1"/>
</dbReference>
<feature type="transmembrane region" description="Helical" evidence="9">
    <location>
        <begin position="463"/>
        <end position="482"/>
    </location>
</feature>
<reference evidence="11 12" key="1">
    <citation type="submission" date="2019-01" db="EMBL/GenBank/DDBJ databases">
        <title>A draft genome assembly of the solar-powered sea slug Elysia chlorotica.</title>
        <authorList>
            <person name="Cai H."/>
            <person name="Li Q."/>
            <person name="Fang X."/>
            <person name="Li J."/>
            <person name="Curtis N.E."/>
            <person name="Altenburger A."/>
            <person name="Shibata T."/>
            <person name="Feng M."/>
            <person name="Maeda T."/>
            <person name="Schwartz J.A."/>
            <person name="Shigenobu S."/>
            <person name="Lundholm N."/>
            <person name="Nishiyama T."/>
            <person name="Yang H."/>
            <person name="Hasebe M."/>
            <person name="Li S."/>
            <person name="Pierce S.K."/>
            <person name="Wang J."/>
        </authorList>
    </citation>
    <scope>NUCLEOTIDE SEQUENCE [LARGE SCALE GENOMIC DNA]</scope>
    <source>
        <strain evidence="11">EC2010</strain>
        <tissue evidence="11">Whole organism of an adult</tissue>
    </source>
</reference>
<comment type="caution">
    <text evidence="11">The sequence shown here is derived from an EMBL/GenBank/DDBJ whole genome shotgun (WGS) entry which is preliminary data.</text>
</comment>
<dbReference type="CDD" id="cd17336">
    <property type="entry name" value="MFS_SLCO_OATP"/>
    <property type="match status" value="1"/>
</dbReference>
<feature type="region of interest" description="Disordered" evidence="8">
    <location>
        <begin position="1"/>
        <end position="33"/>
    </location>
</feature>
<dbReference type="SUPFAM" id="SSF103473">
    <property type="entry name" value="MFS general substrate transporter"/>
    <property type="match status" value="1"/>
</dbReference>
<dbReference type="GO" id="GO:0016323">
    <property type="term" value="C:basolateral plasma membrane"/>
    <property type="evidence" value="ECO:0007669"/>
    <property type="project" value="TreeGrafter"/>
</dbReference>
<keyword evidence="5 9" id="KW-1133">Transmembrane helix</keyword>
<name>A0A433SSD3_ELYCH</name>
<dbReference type="InterPro" id="IPR004156">
    <property type="entry name" value="OATP"/>
</dbReference>
<sequence>MTKPTYYLRDEETDAENNSLFQPKPLRSKDDGYEQDLSMAVNQSFITKGSDDGGEKISEDDDSERDNIVCGIGPFKPSCLQRFKTIGWFTFLYAFAGLLTSALNTFVSSQITTLERYFNFSSTVSGFLMSCNDFGYLLTTLFMSYYSRRVHIPRGLGLSTFIFGLSGIICVLAFAITRDEHISLTTFTSHGPGNTTSASRSNFQYLCVNQSLVSNTSDQARPAVSGKQEMSSGLKHLALTILAVGLAVQGMAKSPRHSFLGTYIDDNVSKTETTKYIGIISASGIFGPAIAYVLGGFFSRIYVTLEDPEISVRDPRWMGAWWLGFLVFGGAAIVAALPLICFPRYLKGRRQLQGVESKKKGVAKDGQSPKPLGYDFKGFLKSLWRLLTNPVYLPIHLSYLPVYLPINFSCIPVYLPIHFYCIPVYLPIHFSWSTNILSAALGTVIGGFVVSKLKLSPTSCIKFVLVCTVLTSLAMGCGLALGCDQPYIYKSPEDLAISLFLNYRSYISLWRILSVSGGDSSPKRCVAGCDCDSQDFFPVCGADNRNYFSPCHAGCRNIQRSKAGDIDLVSGSNHTAQAGLCTPDCGNFYPYTIAMFLQSFTACLSIMPNFVIYIR</sequence>
<keyword evidence="4 9" id="KW-0812">Transmembrane</keyword>
<dbReference type="InterPro" id="IPR002350">
    <property type="entry name" value="Kazal_dom"/>
</dbReference>
<feature type="transmembrane region" description="Helical" evidence="9">
    <location>
        <begin position="86"/>
        <end position="107"/>
    </location>
</feature>
<feature type="transmembrane region" description="Helical" evidence="9">
    <location>
        <begin position="158"/>
        <end position="177"/>
    </location>
</feature>
<evidence type="ECO:0000256" key="9">
    <source>
        <dbReference type="SAM" id="Phobius"/>
    </source>
</evidence>
<dbReference type="GO" id="GO:0043252">
    <property type="term" value="P:sodium-independent organic anion transport"/>
    <property type="evidence" value="ECO:0007669"/>
    <property type="project" value="TreeGrafter"/>
</dbReference>
<evidence type="ECO:0000256" key="4">
    <source>
        <dbReference type="ARBA" id="ARBA00022692"/>
    </source>
</evidence>
<comment type="subcellular location">
    <subcellularLocation>
        <location evidence="1">Cell membrane</location>
        <topology evidence="1">Multi-pass membrane protein</topology>
    </subcellularLocation>
</comment>
<keyword evidence="7" id="KW-1015">Disulfide bond</keyword>
<evidence type="ECO:0000259" key="10">
    <source>
        <dbReference type="PROSITE" id="PS51465"/>
    </source>
</evidence>
<evidence type="ECO:0000256" key="2">
    <source>
        <dbReference type="ARBA" id="ARBA00009657"/>
    </source>
</evidence>
<organism evidence="11 12">
    <name type="scientific">Elysia chlorotica</name>
    <name type="common">Eastern emerald elysia</name>
    <name type="synonym">Sea slug</name>
    <dbReference type="NCBI Taxonomy" id="188477"/>
    <lineage>
        <taxon>Eukaryota</taxon>
        <taxon>Metazoa</taxon>
        <taxon>Spiralia</taxon>
        <taxon>Lophotrochozoa</taxon>
        <taxon>Mollusca</taxon>
        <taxon>Gastropoda</taxon>
        <taxon>Heterobranchia</taxon>
        <taxon>Euthyneura</taxon>
        <taxon>Panpulmonata</taxon>
        <taxon>Sacoglossa</taxon>
        <taxon>Placobranchoidea</taxon>
        <taxon>Plakobranchidae</taxon>
        <taxon>Elysia</taxon>
    </lineage>
</organism>
<evidence type="ECO:0000256" key="8">
    <source>
        <dbReference type="SAM" id="MobiDB-lite"/>
    </source>
</evidence>
<dbReference type="Gene3D" id="1.20.1250.20">
    <property type="entry name" value="MFS general substrate transporter like domains"/>
    <property type="match status" value="1"/>
</dbReference>
<evidence type="ECO:0000256" key="5">
    <source>
        <dbReference type="ARBA" id="ARBA00022989"/>
    </source>
</evidence>
<dbReference type="SUPFAM" id="SSF100895">
    <property type="entry name" value="Kazal-type serine protease inhibitors"/>
    <property type="match status" value="1"/>
</dbReference>
<evidence type="ECO:0000256" key="6">
    <source>
        <dbReference type="ARBA" id="ARBA00023136"/>
    </source>
</evidence>
<dbReference type="EMBL" id="RQTK01001124">
    <property type="protein sequence ID" value="RUS72043.1"/>
    <property type="molecule type" value="Genomic_DNA"/>
</dbReference>
<dbReference type="Pfam" id="PF03137">
    <property type="entry name" value="OATP"/>
    <property type="match status" value="1"/>
</dbReference>
<dbReference type="OrthoDB" id="5062115at2759"/>
<feature type="transmembrane region" description="Helical" evidence="9">
    <location>
        <begin position="319"/>
        <end position="342"/>
    </location>
</feature>
<evidence type="ECO:0000256" key="1">
    <source>
        <dbReference type="ARBA" id="ARBA00004651"/>
    </source>
</evidence>
<evidence type="ECO:0000256" key="3">
    <source>
        <dbReference type="ARBA" id="ARBA00022475"/>
    </source>
</evidence>
<dbReference type="PANTHER" id="PTHR11388">
    <property type="entry name" value="ORGANIC ANION TRANSPORTER"/>
    <property type="match status" value="1"/>
</dbReference>
<dbReference type="Pfam" id="PF07648">
    <property type="entry name" value="Kazal_2"/>
    <property type="match status" value="1"/>
</dbReference>
<accession>A0A433SSD3</accession>
<dbReference type="GO" id="GO:0015347">
    <property type="term" value="F:sodium-independent organic anion transmembrane transporter activity"/>
    <property type="evidence" value="ECO:0007669"/>
    <property type="project" value="TreeGrafter"/>
</dbReference>
<dbReference type="InterPro" id="IPR036259">
    <property type="entry name" value="MFS_trans_sf"/>
</dbReference>
<dbReference type="AlphaFoldDB" id="A0A433SSD3"/>
<keyword evidence="6 9" id="KW-0472">Membrane</keyword>